<proteinExistence type="predicted"/>
<dbReference type="Pfam" id="PF02518">
    <property type="entry name" value="HATPase_c"/>
    <property type="match status" value="1"/>
</dbReference>
<dbReference type="InterPro" id="IPR001789">
    <property type="entry name" value="Sig_transdc_resp-reg_receiver"/>
</dbReference>
<evidence type="ECO:0000313" key="9">
    <source>
        <dbReference type="EMBL" id="MFC4621155.1"/>
    </source>
</evidence>
<keyword evidence="4" id="KW-0902">Two-component regulatory system</keyword>
<dbReference type="PRINTS" id="PR00344">
    <property type="entry name" value="BCTRLSENSOR"/>
</dbReference>
<dbReference type="Gene3D" id="3.40.50.2300">
    <property type="match status" value="1"/>
</dbReference>
<keyword evidence="10" id="KW-1185">Reference proteome</keyword>
<dbReference type="SUPFAM" id="SSF47384">
    <property type="entry name" value="Homodimeric domain of signal transducing histidine kinase"/>
    <property type="match status" value="1"/>
</dbReference>
<dbReference type="InterPro" id="IPR005467">
    <property type="entry name" value="His_kinase_dom"/>
</dbReference>
<evidence type="ECO:0000256" key="1">
    <source>
        <dbReference type="ARBA" id="ARBA00000085"/>
    </source>
</evidence>
<dbReference type="CDD" id="cd16922">
    <property type="entry name" value="HATPase_EvgS-ArcB-TorS-like"/>
    <property type="match status" value="1"/>
</dbReference>
<dbReference type="Pfam" id="PF00072">
    <property type="entry name" value="Response_reg"/>
    <property type="match status" value="1"/>
</dbReference>
<dbReference type="InterPro" id="IPR036890">
    <property type="entry name" value="HATPase_C_sf"/>
</dbReference>
<accession>A0ABV9GWY4</accession>
<feature type="domain" description="Histidine kinase" evidence="7">
    <location>
        <begin position="461"/>
        <end position="682"/>
    </location>
</feature>
<gene>
    <name evidence="9" type="ORF">ACFO3A_02860</name>
</gene>
<keyword evidence="9" id="KW-0067">ATP-binding</keyword>
<keyword evidence="6" id="KW-1133">Transmembrane helix</keyword>
<reference evidence="10" key="1">
    <citation type="journal article" date="2019" name="Int. J. Syst. Evol. Microbiol.">
        <title>The Global Catalogue of Microorganisms (GCM) 10K type strain sequencing project: providing services to taxonomists for standard genome sequencing and annotation.</title>
        <authorList>
            <consortium name="The Broad Institute Genomics Platform"/>
            <consortium name="The Broad Institute Genome Sequencing Center for Infectious Disease"/>
            <person name="Wu L."/>
            <person name="Ma J."/>
        </authorList>
    </citation>
    <scope>NUCLEOTIDE SEQUENCE [LARGE SCALE GENOMIC DNA]</scope>
    <source>
        <strain evidence="10">JCM 11650</strain>
    </source>
</reference>
<dbReference type="InterPro" id="IPR003594">
    <property type="entry name" value="HATPase_dom"/>
</dbReference>
<dbReference type="CDD" id="cd17546">
    <property type="entry name" value="REC_hyHK_CKI1_RcsC-like"/>
    <property type="match status" value="1"/>
</dbReference>
<evidence type="ECO:0000259" key="8">
    <source>
        <dbReference type="PROSITE" id="PS50110"/>
    </source>
</evidence>
<dbReference type="CDD" id="cd00082">
    <property type="entry name" value="HisKA"/>
    <property type="match status" value="1"/>
</dbReference>
<feature type="domain" description="Response regulatory" evidence="8">
    <location>
        <begin position="817"/>
        <end position="931"/>
    </location>
</feature>
<dbReference type="SMART" id="SM00388">
    <property type="entry name" value="HisKA"/>
    <property type="match status" value="1"/>
</dbReference>
<dbReference type="SMART" id="SM00448">
    <property type="entry name" value="REC"/>
    <property type="match status" value="1"/>
</dbReference>
<evidence type="ECO:0000256" key="4">
    <source>
        <dbReference type="ARBA" id="ARBA00023012"/>
    </source>
</evidence>
<evidence type="ECO:0000256" key="3">
    <source>
        <dbReference type="ARBA" id="ARBA00022553"/>
    </source>
</evidence>
<dbReference type="EMBL" id="JBHSEW010000002">
    <property type="protein sequence ID" value="MFC4621155.1"/>
    <property type="molecule type" value="Genomic_DNA"/>
</dbReference>
<keyword evidence="9" id="KW-0547">Nucleotide-binding</keyword>
<dbReference type="Proteomes" id="UP001595967">
    <property type="component" value="Unassembled WGS sequence"/>
</dbReference>
<dbReference type="RefSeq" id="WP_377723825.1">
    <property type="nucleotide sequence ID" value="NZ_JBHSEW010000002.1"/>
</dbReference>
<feature type="transmembrane region" description="Helical" evidence="6">
    <location>
        <begin position="297"/>
        <end position="315"/>
    </location>
</feature>
<dbReference type="InterPro" id="IPR036097">
    <property type="entry name" value="HisK_dim/P_sf"/>
</dbReference>
<evidence type="ECO:0000313" key="10">
    <source>
        <dbReference type="Proteomes" id="UP001595967"/>
    </source>
</evidence>
<evidence type="ECO:0000256" key="5">
    <source>
        <dbReference type="PROSITE-ProRule" id="PRU00169"/>
    </source>
</evidence>
<dbReference type="EC" id="2.7.13.3" evidence="2"/>
<keyword evidence="6" id="KW-0812">Transmembrane</keyword>
<evidence type="ECO:0000256" key="6">
    <source>
        <dbReference type="SAM" id="Phobius"/>
    </source>
</evidence>
<comment type="caution">
    <text evidence="9">The sequence shown here is derived from an EMBL/GenBank/DDBJ whole genome shotgun (WGS) entry which is preliminary data.</text>
</comment>
<feature type="modified residue" description="4-aspartylphosphate" evidence="5">
    <location>
        <position position="866"/>
    </location>
</feature>
<sequence>MNLKNICGDGNSSFSNLRVARLLLRVLALGGGIFLFLAFVILMGAALNNEVWQIRRHMNAAMFEAKTYLDEKEILLEHLARNIAVKNEGLGYLLSDDQPVYISIGAFEKKLSIFLAPEDIKELNQKKLNLFYIDYESEKKIFTLHNGGNKEDTLSRKIINYIDDEDFKFDNDDFVWMSDNSSERSKIFILKKIKNRDGVNWLGLQISMKELEKTLQYPDAGHYVLINKNAEVVLGDSFLQNIAKNLRANFGTDYFGFDGGQLLDSRLILVKHVGASDWSLIYYYDFKELLLPLIPKLLFGFLIIVTGFYFLYLLHRTLHKRLIIPEQKRICSIIENDNFSRTIIQTAPVALCVLRRRDAEVALENRLAQKWLGSGEVRRAWSLGWIENAFESDDTEHDREIITPTGKNLLLSFSAASYSGEDVLCCAFSDISERKQTEEALEMAKKLSDEANQAKTLFLATMSHEIRTPLHGLLGTIELLSRTILNSQQEGYLRALQRSSSTLLQLINDVLDVSKIEARKLKLNKSVFSPAELTLDIVSSFAASARAKGVYLYACIDPSVPGFAQGDDSRIRQILNNLISNAVKFTDHGRIVMRVKSGVRTENSVINLNWQISDTGAGIAIENQKFLFDPFFQVSENSKNTPGTGLGLSICKRLADLMQGELRVVSDVGLGSSFTLNLPLEKIKLDEDINEKLLDKKILVHTPVKELTENFCAWIEYWGGHAQVFQMNYQNNDDCDAVLLELRFNSCQQIPFSAWKDSRVIVSDLGGEQPRKEGLEWHIGRFNLKGIFKALSLAQNNSAGITSNSYEFFNDDKLSLNILVVEDNPINQMVIRDQLEIIGCSAILASDATEALKIWMDKNLDLIITDVNMPGISGFDFAKQLRNMECNLPIIVTTANVMPEDEDMCKSIGIQKILTKPINIKTLYSCLLSFSMEKK</sequence>
<dbReference type="Gene3D" id="1.10.287.130">
    <property type="match status" value="1"/>
</dbReference>
<dbReference type="PROSITE" id="PS50109">
    <property type="entry name" value="HIS_KIN"/>
    <property type="match status" value="1"/>
</dbReference>
<dbReference type="Gene3D" id="3.30.565.10">
    <property type="entry name" value="Histidine kinase-like ATPase, C-terminal domain"/>
    <property type="match status" value="1"/>
</dbReference>
<dbReference type="InterPro" id="IPR003661">
    <property type="entry name" value="HisK_dim/P_dom"/>
</dbReference>
<keyword evidence="6" id="KW-0472">Membrane</keyword>
<evidence type="ECO:0000256" key="2">
    <source>
        <dbReference type="ARBA" id="ARBA00012438"/>
    </source>
</evidence>
<feature type="transmembrane region" description="Helical" evidence="6">
    <location>
        <begin position="22"/>
        <end position="47"/>
    </location>
</feature>
<dbReference type="SMART" id="SM00387">
    <property type="entry name" value="HATPase_c"/>
    <property type="match status" value="1"/>
</dbReference>
<comment type="catalytic activity">
    <reaction evidence="1">
        <text>ATP + protein L-histidine = ADP + protein N-phospho-L-histidine.</text>
        <dbReference type="EC" id="2.7.13.3"/>
    </reaction>
</comment>
<dbReference type="Pfam" id="PF00512">
    <property type="entry name" value="HisKA"/>
    <property type="match status" value="1"/>
</dbReference>
<dbReference type="PANTHER" id="PTHR45339:SF1">
    <property type="entry name" value="HYBRID SIGNAL TRANSDUCTION HISTIDINE KINASE J"/>
    <property type="match status" value="1"/>
</dbReference>
<dbReference type="InterPro" id="IPR004358">
    <property type="entry name" value="Sig_transdc_His_kin-like_C"/>
</dbReference>
<dbReference type="GO" id="GO:0005524">
    <property type="term" value="F:ATP binding"/>
    <property type="evidence" value="ECO:0007669"/>
    <property type="project" value="UniProtKB-KW"/>
</dbReference>
<dbReference type="InterPro" id="IPR011006">
    <property type="entry name" value="CheY-like_superfamily"/>
</dbReference>
<name>A0ABV9GWY4_9BURK</name>
<dbReference type="PANTHER" id="PTHR45339">
    <property type="entry name" value="HYBRID SIGNAL TRANSDUCTION HISTIDINE KINASE J"/>
    <property type="match status" value="1"/>
</dbReference>
<organism evidence="9 10">
    <name type="scientific">Comamonas nitrativorans</name>
    <dbReference type="NCBI Taxonomy" id="108437"/>
    <lineage>
        <taxon>Bacteria</taxon>
        <taxon>Pseudomonadati</taxon>
        <taxon>Pseudomonadota</taxon>
        <taxon>Betaproteobacteria</taxon>
        <taxon>Burkholderiales</taxon>
        <taxon>Comamonadaceae</taxon>
        <taxon>Comamonas</taxon>
    </lineage>
</organism>
<evidence type="ECO:0000259" key="7">
    <source>
        <dbReference type="PROSITE" id="PS50109"/>
    </source>
</evidence>
<dbReference type="SUPFAM" id="SSF55874">
    <property type="entry name" value="ATPase domain of HSP90 chaperone/DNA topoisomerase II/histidine kinase"/>
    <property type="match status" value="1"/>
</dbReference>
<keyword evidence="3 5" id="KW-0597">Phosphoprotein</keyword>
<dbReference type="PROSITE" id="PS50110">
    <property type="entry name" value="RESPONSE_REGULATORY"/>
    <property type="match status" value="1"/>
</dbReference>
<protein>
    <recommendedName>
        <fullName evidence="2">histidine kinase</fullName>
        <ecNumber evidence="2">2.7.13.3</ecNumber>
    </recommendedName>
</protein>
<dbReference type="SUPFAM" id="SSF52172">
    <property type="entry name" value="CheY-like"/>
    <property type="match status" value="1"/>
</dbReference>